<keyword evidence="3" id="KW-0175">Coiled coil</keyword>
<evidence type="ECO:0000313" key="4">
    <source>
        <dbReference type="EMBL" id="CAH2314600.1"/>
    </source>
</evidence>
<keyword evidence="5" id="KW-1185">Reference proteome</keyword>
<reference evidence="4" key="1">
    <citation type="submission" date="2022-03" db="EMBL/GenBank/DDBJ databases">
        <authorList>
            <person name="Alioto T."/>
            <person name="Alioto T."/>
            <person name="Gomez Garrido J."/>
        </authorList>
    </citation>
    <scope>NUCLEOTIDE SEQUENCE</scope>
</reference>
<evidence type="ECO:0000256" key="2">
    <source>
        <dbReference type="ARBA" id="ARBA00022490"/>
    </source>
</evidence>
<dbReference type="Proteomes" id="UP001295444">
    <property type="component" value="Chromosome 09"/>
</dbReference>
<evidence type="ECO:0000313" key="5">
    <source>
        <dbReference type="Proteomes" id="UP001295444"/>
    </source>
</evidence>
<evidence type="ECO:0000256" key="3">
    <source>
        <dbReference type="SAM" id="Coils"/>
    </source>
</evidence>
<feature type="coiled-coil region" evidence="3">
    <location>
        <begin position="90"/>
        <end position="117"/>
    </location>
</feature>
<evidence type="ECO:0000256" key="1">
    <source>
        <dbReference type="ARBA" id="ARBA00004496"/>
    </source>
</evidence>
<dbReference type="PANTHER" id="PTHR35081:SF1">
    <property type="entry name" value="COILED-COIL DOMAIN-CONTAINING PROTEIN 105"/>
    <property type="match status" value="1"/>
</dbReference>
<dbReference type="InterPro" id="IPR048256">
    <property type="entry name" value="Tektin-like"/>
</dbReference>
<accession>A0AAD1T0R7</accession>
<comment type="subcellular location">
    <subcellularLocation>
        <location evidence="1">Cytoplasm</location>
    </subcellularLocation>
</comment>
<dbReference type="AlphaFoldDB" id="A0AAD1T0R7"/>
<dbReference type="InterPro" id="IPR038949">
    <property type="entry name" value="TEKTL1"/>
</dbReference>
<dbReference type="GO" id="GO:0005929">
    <property type="term" value="C:cilium"/>
    <property type="evidence" value="ECO:0007669"/>
    <property type="project" value="UniProtKB-ARBA"/>
</dbReference>
<proteinExistence type="predicted"/>
<sequence>MTTPRVGSATWQDASYRTINVAHALHRRPFTAIGNRQKLKSAEFESRSTSRQCIAPPPFHRDLMAQTCNAVALTYMRDARASMYRLRAALLETNRHIQRLHKERDILEKAHANVRKDIVTNQETVQIRNLRPKSEKYPDKVDTSLREEQKSLLDEKKHSENQLHEVSRQLKALYVNRQKLSEFCKERSRVLDLVGETSKPPAVGQEMPENNNHLWQDKTAYWAVINQAQATCKMFRNTQPPNWQKQADLREMKEGITGALRTKASESSRIREDLTLTLGDSRNFIQKEQRIHDEVEQSYNLQLGPLASTDLTLRESLTRPLVKILQRHPVTQLPESTYTAEGSASLQKTLDRTRQKIRIAQFTQQQLKNDSECKLSGQRLDQAAARLRDRSAKKRQ</sequence>
<keyword evidence="2" id="KW-0963">Cytoplasm</keyword>
<dbReference type="EMBL" id="OW240920">
    <property type="protein sequence ID" value="CAH2314600.1"/>
    <property type="molecule type" value="Genomic_DNA"/>
</dbReference>
<dbReference type="Pfam" id="PF03148">
    <property type="entry name" value="Tektin"/>
    <property type="match status" value="1"/>
</dbReference>
<dbReference type="PANTHER" id="PTHR35081">
    <property type="entry name" value="COILED-COIL DOMAIN-CONTAINING PROTEIN 105"/>
    <property type="match status" value="1"/>
</dbReference>
<gene>
    <name evidence="4" type="ORF">PECUL_23A056709</name>
</gene>
<dbReference type="GO" id="GO:0005737">
    <property type="term" value="C:cytoplasm"/>
    <property type="evidence" value="ECO:0007669"/>
    <property type="project" value="UniProtKB-SubCell"/>
</dbReference>
<protein>
    <submittedName>
        <fullName evidence="4">Uncharacterized protein</fullName>
    </submittedName>
</protein>
<organism evidence="4 5">
    <name type="scientific">Pelobates cultripes</name>
    <name type="common">Western spadefoot toad</name>
    <dbReference type="NCBI Taxonomy" id="61616"/>
    <lineage>
        <taxon>Eukaryota</taxon>
        <taxon>Metazoa</taxon>
        <taxon>Chordata</taxon>
        <taxon>Craniata</taxon>
        <taxon>Vertebrata</taxon>
        <taxon>Euteleostomi</taxon>
        <taxon>Amphibia</taxon>
        <taxon>Batrachia</taxon>
        <taxon>Anura</taxon>
        <taxon>Pelobatoidea</taxon>
        <taxon>Pelobatidae</taxon>
        <taxon>Pelobates</taxon>
    </lineage>
</organism>
<name>A0AAD1T0R7_PELCU</name>